<dbReference type="Proteomes" id="UP000046393">
    <property type="component" value="Unplaced"/>
</dbReference>
<dbReference type="STRING" id="451379.A0A0N5APR2"/>
<dbReference type="FunFam" id="1.10.10.10:FF:000116">
    <property type="entry name" value="DNA-directed RNA polymerase III subunit RPC6"/>
    <property type="match status" value="1"/>
</dbReference>
<sequence>MVSVKVELSSAEEEILNILSKAENGISNDELMKLTANVDNKERGEAVNKLLSSGKIEMLPGTSLGSFSLRLRHGTQIPGLSAEEQMIYSVIEEAQKMGVTQREIRTKTGLTQIQIKKVLITLENRKLVKSVKAVGSSARAAKKYMLFEIEADESLTGGTFYSDQQLDSQFVETLVHVCVAMLQNKRKTAEENHKNDPLAAKEFSYVRSSEVADFIAEKGVCRVQLTLKDIEKILDVAILDNAVEVRADGLYRATNFSNSINSSLALIPCVHCPVSSDCKSGYVISPQTCSYFDEWLKQI</sequence>
<accession>A0A0N5APR2</accession>
<reference evidence="8" key="1">
    <citation type="submission" date="2017-02" db="UniProtKB">
        <authorList>
            <consortium name="WormBaseParasite"/>
        </authorList>
    </citation>
    <scope>IDENTIFICATION</scope>
</reference>
<evidence type="ECO:0000256" key="6">
    <source>
        <dbReference type="PIRNR" id="PIRNR028763"/>
    </source>
</evidence>
<evidence type="ECO:0000256" key="5">
    <source>
        <dbReference type="ARBA" id="ARBA00023242"/>
    </source>
</evidence>
<comment type="subcellular location">
    <subcellularLocation>
        <location evidence="1 6">Nucleus</location>
    </subcellularLocation>
</comment>
<comment type="similarity">
    <text evidence="2 6">Belongs to the eukaryotic RPC34/RPC39 RNA polymerase subunit family.</text>
</comment>
<dbReference type="AlphaFoldDB" id="A0A0N5APR2"/>
<dbReference type="InterPro" id="IPR036388">
    <property type="entry name" value="WH-like_DNA-bd_sf"/>
</dbReference>
<dbReference type="WBParaSite" id="SMUV_0000665001-mRNA-1">
    <property type="protein sequence ID" value="SMUV_0000665001-mRNA-1"/>
    <property type="gene ID" value="SMUV_0000665001"/>
</dbReference>
<evidence type="ECO:0000256" key="2">
    <source>
        <dbReference type="ARBA" id="ARBA00011038"/>
    </source>
</evidence>
<dbReference type="InterPro" id="IPR007832">
    <property type="entry name" value="RNA_pol_Rpc34"/>
</dbReference>
<evidence type="ECO:0000256" key="4">
    <source>
        <dbReference type="ARBA" id="ARBA00023163"/>
    </source>
</evidence>
<dbReference type="SUPFAM" id="SSF46785">
    <property type="entry name" value="Winged helix' DNA-binding domain"/>
    <property type="match status" value="2"/>
</dbReference>
<dbReference type="PIRSF" id="PIRSF028763">
    <property type="entry name" value="RNA_pol_Rpc34"/>
    <property type="match status" value="1"/>
</dbReference>
<organism evidence="7 8">
    <name type="scientific">Syphacia muris</name>
    <dbReference type="NCBI Taxonomy" id="451379"/>
    <lineage>
        <taxon>Eukaryota</taxon>
        <taxon>Metazoa</taxon>
        <taxon>Ecdysozoa</taxon>
        <taxon>Nematoda</taxon>
        <taxon>Chromadorea</taxon>
        <taxon>Rhabditida</taxon>
        <taxon>Spirurina</taxon>
        <taxon>Oxyuridomorpha</taxon>
        <taxon>Oxyuroidea</taxon>
        <taxon>Oxyuridae</taxon>
        <taxon>Syphacia</taxon>
    </lineage>
</organism>
<proteinExistence type="inferred from homology"/>
<dbReference type="GO" id="GO:0005737">
    <property type="term" value="C:cytoplasm"/>
    <property type="evidence" value="ECO:0007669"/>
    <property type="project" value="UniProtKB-ARBA"/>
</dbReference>
<dbReference type="InterPro" id="IPR016049">
    <property type="entry name" value="RNA_pol_Rpc34-like"/>
</dbReference>
<keyword evidence="3 6" id="KW-0240">DNA-directed RNA polymerase</keyword>
<keyword evidence="4 6" id="KW-0804">Transcription</keyword>
<dbReference type="Gene3D" id="1.10.10.10">
    <property type="entry name" value="Winged helix-like DNA-binding domain superfamily/Winged helix DNA-binding domain"/>
    <property type="match status" value="2"/>
</dbReference>
<keyword evidence="5 6" id="KW-0539">Nucleus</keyword>
<name>A0A0N5APR2_9BILA</name>
<evidence type="ECO:0000313" key="7">
    <source>
        <dbReference type="Proteomes" id="UP000046393"/>
    </source>
</evidence>
<dbReference type="Pfam" id="PF05158">
    <property type="entry name" value="RNA_pol_Rpc34"/>
    <property type="match status" value="1"/>
</dbReference>
<dbReference type="GO" id="GO:0005654">
    <property type="term" value="C:nucleoplasm"/>
    <property type="evidence" value="ECO:0007669"/>
    <property type="project" value="UniProtKB-ARBA"/>
</dbReference>
<dbReference type="InterPro" id="IPR036390">
    <property type="entry name" value="WH_DNA-bd_sf"/>
</dbReference>
<evidence type="ECO:0000313" key="8">
    <source>
        <dbReference type="WBParaSite" id="SMUV_0000665001-mRNA-1"/>
    </source>
</evidence>
<evidence type="ECO:0000256" key="3">
    <source>
        <dbReference type="ARBA" id="ARBA00022478"/>
    </source>
</evidence>
<protein>
    <recommendedName>
        <fullName evidence="6">DNA-directed RNA polymerase III subunit RPC6</fullName>
        <shortName evidence="6">RNA polymerase III subunit C6</shortName>
    </recommendedName>
</protein>
<comment type="function">
    <text evidence="6">DNA-dependent RNA polymerase catalyzes the transcription of DNA into RNA using the four ribonucleoside triphosphates as substrates. Specific peripheric component of RNA polymerase III which synthesizes small RNAs, such as 5S rRNA and tRNAs.</text>
</comment>
<evidence type="ECO:0000256" key="1">
    <source>
        <dbReference type="ARBA" id="ARBA00004123"/>
    </source>
</evidence>
<keyword evidence="7" id="KW-1185">Reference proteome</keyword>
<dbReference type="GO" id="GO:0006383">
    <property type="term" value="P:transcription by RNA polymerase III"/>
    <property type="evidence" value="ECO:0007669"/>
    <property type="project" value="UniProtKB-UniRule"/>
</dbReference>
<dbReference type="GO" id="GO:0005666">
    <property type="term" value="C:RNA polymerase III complex"/>
    <property type="evidence" value="ECO:0007669"/>
    <property type="project" value="UniProtKB-UniRule"/>
</dbReference>
<dbReference type="PANTHER" id="PTHR12780">
    <property type="entry name" value="RNA POLYMERASE III DNA DIRECTED , 39KD SUBUNIT-RELATED"/>
    <property type="match status" value="1"/>
</dbReference>